<feature type="region of interest" description="Disordered" evidence="6">
    <location>
        <begin position="2560"/>
        <end position="2602"/>
    </location>
</feature>
<dbReference type="STRING" id="3055.A0A2K3DAK0"/>
<feature type="coiled-coil region" evidence="5">
    <location>
        <begin position="4522"/>
        <end position="4559"/>
    </location>
</feature>
<keyword evidence="3" id="KW-0505">Motor protein</keyword>
<feature type="compositionally biased region" description="Low complexity" evidence="6">
    <location>
        <begin position="2112"/>
        <end position="2127"/>
    </location>
</feature>
<protein>
    <submittedName>
        <fullName evidence="7">Uncharacterized protein</fullName>
    </submittedName>
</protein>
<dbReference type="RefSeq" id="XP_042920208.1">
    <property type="nucleotide sequence ID" value="XM_043066810.1"/>
</dbReference>
<feature type="coiled-coil region" evidence="5">
    <location>
        <begin position="998"/>
        <end position="1107"/>
    </location>
</feature>
<proteinExistence type="predicted"/>
<evidence type="ECO:0000256" key="5">
    <source>
        <dbReference type="SAM" id="Coils"/>
    </source>
</evidence>
<feature type="compositionally biased region" description="Polar residues" evidence="6">
    <location>
        <begin position="3535"/>
        <end position="3547"/>
    </location>
</feature>
<feature type="compositionally biased region" description="Low complexity" evidence="6">
    <location>
        <begin position="4616"/>
        <end position="4627"/>
    </location>
</feature>
<feature type="compositionally biased region" description="Low complexity" evidence="6">
    <location>
        <begin position="1256"/>
        <end position="1271"/>
    </location>
</feature>
<feature type="region of interest" description="Disordered" evidence="6">
    <location>
        <begin position="2112"/>
        <end position="2173"/>
    </location>
</feature>
<dbReference type="Proteomes" id="UP000006906">
    <property type="component" value="Chromosome 10"/>
</dbReference>
<feature type="region of interest" description="Disordered" evidence="6">
    <location>
        <begin position="1314"/>
        <end position="1344"/>
    </location>
</feature>
<feature type="coiled-coil region" evidence="5">
    <location>
        <begin position="2174"/>
        <end position="2223"/>
    </location>
</feature>
<feature type="coiled-coil region" evidence="5">
    <location>
        <begin position="3929"/>
        <end position="3956"/>
    </location>
</feature>
<feature type="coiled-coil region" evidence="5">
    <location>
        <begin position="1690"/>
        <end position="1748"/>
    </location>
</feature>
<evidence type="ECO:0000313" key="7">
    <source>
        <dbReference type="EMBL" id="PNW77558.1"/>
    </source>
</evidence>
<feature type="compositionally biased region" description="Polar residues" evidence="6">
    <location>
        <begin position="2464"/>
        <end position="2476"/>
    </location>
</feature>
<feature type="region of interest" description="Disordered" evidence="6">
    <location>
        <begin position="4764"/>
        <end position="4851"/>
    </location>
</feature>
<feature type="region of interest" description="Disordered" evidence="6">
    <location>
        <begin position="3504"/>
        <end position="3547"/>
    </location>
</feature>
<dbReference type="PANTHER" id="PTHR47970">
    <property type="entry name" value="KINESIN-LIKE PROTEIN KIF11"/>
    <property type="match status" value="1"/>
</dbReference>
<keyword evidence="4" id="KW-0206">Cytoskeleton</keyword>
<gene>
    <name evidence="7" type="ORF">CHLRE_10g441850v5</name>
</gene>
<feature type="region of interest" description="Disordered" evidence="6">
    <location>
        <begin position="4154"/>
        <end position="4190"/>
    </location>
</feature>
<feature type="region of interest" description="Disordered" evidence="6">
    <location>
        <begin position="1888"/>
        <end position="2016"/>
    </location>
</feature>
<feature type="coiled-coil region" evidence="5">
    <location>
        <begin position="646"/>
        <end position="706"/>
    </location>
</feature>
<dbReference type="GO" id="GO:0051231">
    <property type="term" value="P:spindle elongation"/>
    <property type="evidence" value="ECO:0000318"/>
    <property type="project" value="GO_Central"/>
</dbReference>
<evidence type="ECO:0000256" key="4">
    <source>
        <dbReference type="ARBA" id="ARBA00023212"/>
    </source>
</evidence>
<evidence type="ECO:0000256" key="2">
    <source>
        <dbReference type="ARBA" id="ARBA00022490"/>
    </source>
</evidence>
<evidence type="ECO:0000256" key="6">
    <source>
        <dbReference type="SAM" id="MobiDB-lite"/>
    </source>
</evidence>
<feature type="compositionally biased region" description="Pro residues" evidence="6">
    <location>
        <begin position="4813"/>
        <end position="4826"/>
    </location>
</feature>
<feature type="compositionally biased region" description="Polar residues" evidence="6">
    <location>
        <begin position="1608"/>
        <end position="1621"/>
    </location>
</feature>
<feature type="coiled-coil region" evidence="5">
    <location>
        <begin position="2827"/>
        <end position="2875"/>
    </location>
</feature>
<feature type="compositionally biased region" description="Polar residues" evidence="6">
    <location>
        <begin position="1921"/>
        <end position="1940"/>
    </location>
</feature>
<dbReference type="GO" id="GO:0008574">
    <property type="term" value="F:plus-end-directed microtubule motor activity"/>
    <property type="evidence" value="ECO:0000318"/>
    <property type="project" value="GO_Central"/>
</dbReference>
<feature type="coiled-coil region" evidence="5">
    <location>
        <begin position="360"/>
        <end position="408"/>
    </location>
</feature>
<feature type="compositionally biased region" description="Polar residues" evidence="6">
    <location>
        <begin position="1997"/>
        <end position="2015"/>
    </location>
</feature>
<feature type="coiled-coil region" evidence="5">
    <location>
        <begin position="3447"/>
        <end position="3488"/>
    </location>
</feature>
<feature type="coiled-coil region" evidence="5">
    <location>
        <begin position="224"/>
        <end position="258"/>
    </location>
</feature>
<keyword evidence="5" id="KW-0175">Coiled coil</keyword>
<dbReference type="GO" id="GO:0072686">
    <property type="term" value="C:mitotic spindle"/>
    <property type="evidence" value="ECO:0000318"/>
    <property type="project" value="GO_Central"/>
</dbReference>
<dbReference type="PaxDb" id="3055-EDP05605"/>
<keyword evidence="2" id="KW-0963">Cytoplasm</keyword>
<feature type="region of interest" description="Disordered" evidence="6">
    <location>
        <begin position="779"/>
        <end position="835"/>
    </location>
</feature>
<dbReference type="GO" id="GO:0005876">
    <property type="term" value="C:spindle microtubule"/>
    <property type="evidence" value="ECO:0000318"/>
    <property type="project" value="GO_Central"/>
</dbReference>
<keyword evidence="8" id="KW-1185">Reference proteome</keyword>
<accession>A0A2K3DAK0</accession>
<feature type="compositionally biased region" description="Low complexity" evidence="6">
    <location>
        <begin position="4910"/>
        <end position="4932"/>
    </location>
</feature>
<feature type="region of interest" description="Disordered" evidence="6">
    <location>
        <begin position="3064"/>
        <end position="3092"/>
    </location>
</feature>
<organism evidence="7 8">
    <name type="scientific">Chlamydomonas reinhardtii</name>
    <name type="common">Chlamydomonas smithii</name>
    <dbReference type="NCBI Taxonomy" id="3055"/>
    <lineage>
        <taxon>Eukaryota</taxon>
        <taxon>Viridiplantae</taxon>
        <taxon>Chlorophyta</taxon>
        <taxon>core chlorophytes</taxon>
        <taxon>Chlorophyceae</taxon>
        <taxon>CS clade</taxon>
        <taxon>Chlamydomonadales</taxon>
        <taxon>Chlamydomonadaceae</taxon>
        <taxon>Chlamydomonas</taxon>
    </lineage>
</organism>
<feature type="region of interest" description="Disordered" evidence="6">
    <location>
        <begin position="4904"/>
        <end position="4946"/>
    </location>
</feature>
<dbReference type="ExpressionAtlas" id="A0A2K3DAK0">
    <property type="expression patterns" value="baseline and differential"/>
</dbReference>
<feature type="region of interest" description="Disordered" evidence="6">
    <location>
        <begin position="2971"/>
        <end position="2992"/>
    </location>
</feature>
<dbReference type="EMBL" id="CM008971">
    <property type="protein sequence ID" value="PNW77558.1"/>
    <property type="molecule type" value="Genomic_DNA"/>
</dbReference>
<evidence type="ECO:0000256" key="3">
    <source>
        <dbReference type="ARBA" id="ARBA00023175"/>
    </source>
</evidence>
<feature type="coiled-coil region" evidence="5">
    <location>
        <begin position="3185"/>
        <end position="3233"/>
    </location>
</feature>
<feature type="coiled-coil region" evidence="5">
    <location>
        <begin position="3690"/>
        <end position="3731"/>
    </location>
</feature>
<feature type="coiled-coil region" evidence="5">
    <location>
        <begin position="3766"/>
        <end position="3833"/>
    </location>
</feature>
<feature type="coiled-coil region" evidence="5">
    <location>
        <begin position="1426"/>
        <end position="1453"/>
    </location>
</feature>
<feature type="compositionally biased region" description="Low complexity" evidence="6">
    <location>
        <begin position="2560"/>
        <end position="2597"/>
    </location>
</feature>
<feature type="region of interest" description="Disordered" evidence="6">
    <location>
        <begin position="2047"/>
        <end position="2091"/>
    </location>
</feature>
<feature type="compositionally biased region" description="Basic and acidic residues" evidence="6">
    <location>
        <begin position="3505"/>
        <end position="3516"/>
    </location>
</feature>
<dbReference type="Gramene" id="PNW77558">
    <property type="protein sequence ID" value="PNW77558"/>
    <property type="gene ID" value="CHLRE_10g441850v5"/>
</dbReference>
<dbReference type="OrthoDB" id="540334at2759"/>
<evidence type="ECO:0000256" key="1">
    <source>
        <dbReference type="ARBA" id="ARBA00004245"/>
    </source>
</evidence>
<dbReference type="InterPro" id="IPR047149">
    <property type="entry name" value="KIF11-like"/>
</dbReference>
<feature type="compositionally biased region" description="Polar residues" evidence="6">
    <location>
        <begin position="4834"/>
        <end position="4851"/>
    </location>
</feature>
<dbReference type="InParanoid" id="A0A2K3DAK0"/>
<comment type="subcellular location">
    <subcellularLocation>
        <location evidence="1">Cytoplasm</location>
        <location evidence="1">Cytoskeleton</location>
    </subcellularLocation>
</comment>
<reference evidence="7 8" key="1">
    <citation type="journal article" date="2007" name="Science">
        <title>The Chlamydomonas genome reveals the evolution of key animal and plant functions.</title>
        <authorList>
            <person name="Merchant S.S."/>
            <person name="Prochnik S.E."/>
            <person name="Vallon O."/>
            <person name="Harris E.H."/>
            <person name="Karpowicz S.J."/>
            <person name="Witman G.B."/>
            <person name="Terry A."/>
            <person name="Salamov A."/>
            <person name="Fritz-Laylin L.K."/>
            <person name="Marechal-Drouard L."/>
            <person name="Marshall W.F."/>
            <person name="Qu L.H."/>
            <person name="Nelson D.R."/>
            <person name="Sanderfoot A.A."/>
            <person name="Spalding M.H."/>
            <person name="Kapitonov V.V."/>
            <person name="Ren Q."/>
            <person name="Ferris P."/>
            <person name="Lindquist E."/>
            <person name="Shapiro H."/>
            <person name="Lucas S.M."/>
            <person name="Grimwood J."/>
            <person name="Schmutz J."/>
            <person name="Cardol P."/>
            <person name="Cerutti H."/>
            <person name="Chanfreau G."/>
            <person name="Chen C.L."/>
            <person name="Cognat V."/>
            <person name="Croft M.T."/>
            <person name="Dent R."/>
            <person name="Dutcher S."/>
            <person name="Fernandez E."/>
            <person name="Fukuzawa H."/>
            <person name="Gonzalez-Ballester D."/>
            <person name="Gonzalez-Halphen D."/>
            <person name="Hallmann A."/>
            <person name="Hanikenne M."/>
            <person name="Hippler M."/>
            <person name="Inwood W."/>
            <person name="Jabbari K."/>
            <person name="Kalanon M."/>
            <person name="Kuras R."/>
            <person name="Lefebvre P.A."/>
            <person name="Lemaire S.D."/>
            <person name="Lobanov A.V."/>
            <person name="Lohr M."/>
            <person name="Manuell A."/>
            <person name="Meier I."/>
            <person name="Mets L."/>
            <person name="Mittag M."/>
            <person name="Mittelmeier T."/>
            <person name="Moroney J.V."/>
            <person name="Moseley J."/>
            <person name="Napoli C."/>
            <person name="Nedelcu A.M."/>
            <person name="Niyogi K."/>
            <person name="Novoselov S.V."/>
            <person name="Paulsen I.T."/>
            <person name="Pazour G."/>
            <person name="Purton S."/>
            <person name="Ral J.P."/>
            <person name="Riano-Pachon D.M."/>
            <person name="Riekhof W."/>
            <person name="Rymarquis L."/>
            <person name="Schroda M."/>
            <person name="Stern D."/>
            <person name="Umen J."/>
            <person name="Willows R."/>
            <person name="Wilson N."/>
            <person name="Zimmer S.L."/>
            <person name="Allmer J."/>
            <person name="Balk J."/>
            <person name="Bisova K."/>
            <person name="Chen C.J."/>
            <person name="Elias M."/>
            <person name="Gendler K."/>
            <person name="Hauser C."/>
            <person name="Lamb M.R."/>
            <person name="Ledford H."/>
            <person name="Long J.C."/>
            <person name="Minagawa J."/>
            <person name="Page M.D."/>
            <person name="Pan J."/>
            <person name="Pootakham W."/>
            <person name="Roje S."/>
            <person name="Rose A."/>
            <person name="Stahlberg E."/>
            <person name="Terauchi A.M."/>
            <person name="Yang P."/>
            <person name="Ball S."/>
            <person name="Bowler C."/>
            <person name="Dieckmann C.L."/>
            <person name="Gladyshev V.N."/>
            <person name="Green P."/>
            <person name="Jorgensen R."/>
            <person name="Mayfield S."/>
            <person name="Mueller-Roeber B."/>
            <person name="Rajamani S."/>
            <person name="Sayre R.T."/>
            <person name="Brokstein P."/>
            <person name="Dubchak I."/>
            <person name="Goodstein D."/>
            <person name="Hornick L."/>
            <person name="Huang Y.W."/>
            <person name="Jhaveri J."/>
            <person name="Luo Y."/>
            <person name="Martinez D."/>
            <person name="Ngau W.C."/>
            <person name="Otillar B."/>
            <person name="Poliakov A."/>
            <person name="Porter A."/>
            <person name="Szajkowski L."/>
            <person name="Werner G."/>
            <person name="Zhou K."/>
            <person name="Grigoriev I.V."/>
            <person name="Rokhsar D.S."/>
            <person name="Grossman A.R."/>
        </authorList>
    </citation>
    <scope>NUCLEOTIDE SEQUENCE [LARGE SCALE GENOMIC DNA]</scope>
    <source>
        <strain evidence="8">CC-503</strain>
    </source>
</reference>
<feature type="region of interest" description="Disordered" evidence="6">
    <location>
        <begin position="2464"/>
        <end position="2486"/>
    </location>
</feature>
<dbReference type="KEGG" id="cre:CHLRE_10g441850v5"/>
<dbReference type="GeneID" id="5715956"/>
<dbReference type="PANTHER" id="PTHR47970:SF12">
    <property type="entry name" value="KINESIN FAMILY MEMBER 11"/>
    <property type="match status" value="1"/>
</dbReference>
<feature type="region of interest" description="Disordered" evidence="6">
    <location>
        <begin position="1605"/>
        <end position="1628"/>
    </location>
</feature>
<sequence>MSAPSASPAGELVVATDIRETLFRRALTLLDDVHTGLEEFGALGAGTGSPGNQQLALVPAVAGVDGEGAAGAIVPHTGGGVLEQLLTSVVQGRTNTARRAVDAVAQIHSEIDNILSTFEREFPAQAEGNAENRGWVGHAWDDPGPGQPSEEVLQMAAATTAAAARFRVRAAEAAQKALQLYDAAAKQAAAAAQATTRALELQASAEQHSAEGNLPQALEDIREANRLREESVEAARKSRQLQQEYLRQRKEAQEAHAQADAAMRHAYSLEHDALAAGLATATRDRDQLHERFDGLLRQADGLQGQAAQWDAEAEAAIGRAEQAQQEADAQIAAGNYELGNALMQEAVRAQEHAGYARQQASVARDAAQRLQSDVRTAQERLDSAEQVVADLRQRHAQLQEASTKQRQERLHEEATGLAALCQSAEGATALHEQLVAVYEERLAQDQQQYDLFMSQGKTAEAEGLAVHIDTWHELLNVARQNRDTSRTEAASMRTRLQDLSTQALMGESPAALAIESSTQGFEELRGASDRAERARHAARVLARDLNAAPAPDLPLEEADSGADALMLQTDLHRHRTAKLAKQLQAERHRLPGSDATGESQQQAEALLDSMAVSHLVGALEASRLLQLWKQRSEQASAGAVDLRRAWQDIEQAASAQEDEAVRLEEQALRLHDAGQPEEAAATMAQAEELHRTADQLRVEADRARAALHAREKAASDAHEQQRVLVQGLQTVERAAERLQAELQQRGFDVGAVVGQDAAARERQLATQEETATVMMASPGMLSRNSSTTTLGAGYGLGLTTGSPGPQSTGAGALSGGGSDQPSRGPHAPSDTSPMEAARPLTQLSRTSFTRGQHAGSGGVGPEVPLLVELEAHAAVEMPDFPASRWDGYSALTGALEASAIDADVLVAVATSTSNLQLDAQSCAGLAGQEQERDAHRLERWKSVAAALPAEARNPMVEGVVERTSARCSHVIAAAGLLVEALELQGECHGTLSGTLNSYRRALARLHSAQEDAQAARAEAMAVQAQAQDSLGMDSALLAQVQQLEAELSNFEAEGAAAQALTTRFDLQRLQNKHMEAASQAGQLHAAYEAARQRAEQARKKEAEASAVGQTLNSVAMLHAKAATEADEGVRYALEAYSNAVSALVVGAQDSIAHLTSGGPVEEVEAQLRFERLTGSTSNSRRCMAAARQLHEAAGAESAAGAGRIVAAVEQASTDLGELASQAPSAVSGALMREAFGSALPAGLSADSFTRRSHLVDSSSARSLSPSRSEAANAEVGSSSLTSRAGPGQAWPSDPALQVLRSIEAELDSLHRRHQQELDRLSSDADPDGSAAAEEAERHAVRQELQGQIREAERELESVRRQHESMRDPTPAEMQASYDLLQSHEQQVAMLQQALSACDELSRGNLRRARTAASGAELQVRYCDDAAELLKRAADASRNAIAELESALRSAGDEVEAGPLRQRLQDMQGMAEDITRRQGDVAAELRAGQARRGQLSEQLTSEELATRLREEWLQQARKAAAAAVTATAWERRLAAARLDMEQLAMPVGLQQDKIKASSSLAQTMKAAAAQHRKQAADIARQAAGQREEARRLANSGQALEAESAKSMADSLQQQADGLTAQSAAMEEDARKLSAEAEDLERATGRTHILAAAKSDVLQHVAAAHQLAVTALQLRRSAAGKLNDAAVKHTQAAHQQMQLAGVDDELASLEAQMSGGGLRPSELATHMINVARTKQQASALRSALRATQQQVNQDRDTAMATARDAAKVEEQLAQIEPKIVILEQQAAAAVERQDSLLNGPRLAEDSLQRDPSFGQQDPVPHASLSHASAALAGQAGDGYSRAPAYQQLAGRPLLASPLASQRESGSLPLRNSPGIGSEASYTARLGLGAAGSSMDEESGPFGGRSGTVFGTSGAGGSQRVHLQRSTSAISQREGGSNQQDSDPQPRFTVNIGGLSGLPSSQSQPTPHAGAGALNVPLARLKRGGGSHLGPMAAGGASGVQLTPQGSPSPLSRSNSRKALSREVLFETTEDARSLPSNASTQLNSRGWMRLPEMPSMPQQQRQPYLGGAPSANIVNPLGSPQARDRSDGEEEGTAGALLETVARKALRPLSNVKVSVPPGAAGPGAKPGSRGLSGVGHRKTSASGGGDYSSSSESEDSDAGPVGGVSSGAVERRPSRASLGMDLAELQEEHAEEEEQDVEPDTKMYRTAKQRLEEVEARILALRRQGDTANTAAEILGRKQEQLRMDMEEARDGDSAQRAALLSHGDAMIRLKESEGSLCHKQADMLEDEAAACHDALHYATVDWRLRRELHHRQERCEALTSKAQALAMEAQGYEADVADTTECVRLATSQLNRAQADGVRCNKTMEQQRLSIFIEEQQRRLQTAKRRAAESRAGAARLATIARDAGARRQLCEKKSICNKALYQSAVELADACEQKAKVAAQAQHYRLVGLKAAADAIGARVQQLDTTREGGSNVNPPSRGRGSMMVSNRPALHVPPEVMDQMARLADMAADSIQGYLEELTSLTPEAISVLRRRTDAIAGLMQLHQDAFDGQDHLAQPAPASALAAANPAASGGGASSTSGFADAAAEALPQAASPPTDAQRRAARIAAAEAAVHGLDRACVMAADLRAMCVEAAAAQGVLCDVHSEPAVIQAQLLGHRDSSLVVDMEEVARQKQRLAVLEVQQPLARDQLGAALQAVEYDQAAAKLIEARHDLSSAAADALEAATELNASIVVRREALEMLRRHMTATIEEARTYRAGGNLLQATAADEAVRRLAADALTAEGSLAALVHEFQLRHEEAAMANTAAEELKHVAEGSSELAALLLRVVDEQQEARAASGQVEELSAAFQRLEAEAKAQQKTAEACTKQAEALQHQSLQLRTDLKFSAADAHLAEARQCRANAQEHLAAAAAARQGAAALSMQLQSTVQYRDQLLREVRVLHAAAGHLQEALTCMRDKHHLVRKLRDVEHQLAHRDKHSQPPEVQVAAGNGAPAKGKVAEADVLRTQLAASSSTIQHHLASKASFLQAASHLRVSMTSIRRSAECSAQADAAMQEVLKARLAAATTGTDSSDVASPKATTAAHKPGHTPELDSPEWQLQQAELRYRCLQGSIHALAVVAAAAERACDARRRQVHLSDQAAGLVSDLAAKILEAEANADEAAGLEASVHSAGGDEEDEEVLKTKLMVNALLQKAETYRGEAAALQGRIVQLQQEERAADKAAAELESVLEALQADHRHTLEALDLTARIGVCREQESVQRAAARAQALEVDQLDREATGLESKAVQLRQQLTNASHSASAEDVANLMLVSKTMGAKAVAHRALQQQRKRELEGQEVECGRMAGDIALMAQRAEHVLRASETQAQVREMTSRIYQLRTDLAAAQSETVDCSALLEELRQQSAALQAGVDAAGTGSVEHGGRALASMAAATRASSQAATTQAAVVLAEQMLQTHQQRVDVLQAALAAWESARNRQEAVLRQQEQLINQAEWRVRVERLQADLKAAAVAHTEKSKQLRENAGKGPRAGSASGEDFAGSSDAASTAEAGQTATADPLKQLRAQAAAMRTAADAAHQHVLAEAEEGLATRASVLAEEVSLEADRIDAVMALAAPMAERLVVAANTAISAARLQMACVGICVDQGTELSTMHAAMGAVRGIAGRIQERMEAAERQARSGQALEAAEVRGQAAALQAALQSELQTVQASRKKLVELETRMRASQQELQLAEDQLSQVQRSAGVAQTVAEYVHQACDLLFKCAERQPEVLRLVRMAVEAQERAEVARHEARASKEAVQQLIQAGKGEAAHAVERAAMALEQSLEEARSESRRLRAQANQESDACAADIAAAALYGDVALLSVRLLQTLDLQAERQAEHGQLAGGVEALQRTLHSSQAALVQRRAEMQTLGTQIEAHRVEALMQRKRGNDAQACVRIDAAEELTSQLADVADEAMRLERRCEALSQKQVVMASLCAKGEALVEMLAQLARLCNAGVGHLLDARDAHDSHAACLKDAARVGVSLSRQEEVLANAEARLQELHDSAAGLQRQYQEALAAAVRAGHEEADEEDRQDPEQLLHAARTARAELLIARRQRTALQKEVLATRSRLVAAETAVEISQLRINKARQRGDDAQRLVGTVLTLLDGSGAFSVDAAELIATTTKGSRTDNAAGSGSHGPNGDTGTTPSPRGDTEAESDQNAKHRHGVLAAAQLHSVTLQAVAEAISRHIEALDAAAAAEQARGNALAATQAAGAARQASDRQGALIAELKHAAAGASLVHDLQRLRLDGHTQRTLALAPSAANAGAAPLEALPDACEDTSHLAVAAAEIELERLQHETAYLEATAAQEQKVVSCLEQQHVLLRRASDTLLDMARFGIAAELSASPHMTAYEAASLLAACKQLSQQHAVALTLTPPLEDCKHAEACLRGALECIQDARQARESALGRRAAALEASAPALELAEPSTLSHAGDAAGVDASNFMEPQGVPVSPRRFGETLVYGTAPASLSARRQDAAAVQRYPTSGERAAAQTATLLAEHDELLAEEEQLLQRVQQLDDEAARLERQSAEQMHAFRDRWAEVAASPLLSEEASRWLIVASEGDGTYTTASPRPQQRTSRRRLHAVEENARSPGAASPGAGPAYLARPTAPSGREAATFPLSLSSPAAHHLRHDPGTPASSGVERAQLDAETERLQQLTHNMLLRQQDLLREQYQEREQLRARDGAGYSGALASSRVKDSSGDIDADLLAMAAAAVARAKAAAAELAARDRPSARHMDFAALAPPPTSRSPQRVPAAGTAAPASQPDNARQQRHKAEATTRAAVAPQPQHAPPAPAAVPPPGYITDMASLRSSDGNATTYPAPSVTPQIATTVPPAATEADVPKEVPLTARATYPAAAHEEVNAHELALAVGSAPLELTGPPSPPISAAGSLLAPPSSSQGTSSSSRSQRGERPWGAAIPASTPGPAPYLGAYHVEPAPSTAGTSEAGYGAAGQAHAAGQFSAAHALEGVRPETPLLVRLPLPDDLNNIAAEGLRQLWSGAALHYARAQHMHEGAIAQLEQQWERCQAQLQVLQAEEMQVRAAGRIAEAEAVASAAARWRQRAAHLHTAMKRHGVEAARHKSLARRATSMSERLHVLSAAASSTAASTAAGLEAAAALTELRRAGLVPQLPTSVLAASPMVQGLERLQATLTEQIASLHAAAAGLQLQSQRTFAKATSRSRKLQVRLGSQPSSAAHAAALHKSHAYAEQAAALGERAVEQATQSRELATLADRLSGESSDLSQVAERLQRAMDQELRAQQALVQAADLALCEAMQAALFGVGLTGALAADGSAAAAPHGDLDSLLTASYAVGVCAAAAEAEARRGEDLAQEALRSVQGTKEALEARLATFTRVVEDVANGLSALAARRSAHRESLLAQVEAATTCVARAKAKAASRRNVGDAAAAEKYAHAAEGWARQAEKLTGEARASAAAAEDLVERAQALSGLSGRVRPLQAALDKYLDEQLDAWAAAALERVHLRAGL</sequence>
<evidence type="ECO:0000313" key="8">
    <source>
        <dbReference type="Proteomes" id="UP000006906"/>
    </source>
</evidence>
<feature type="region of interest" description="Disordered" evidence="6">
    <location>
        <begin position="1256"/>
        <end position="1292"/>
    </location>
</feature>
<feature type="coiled-coil region" evidence="5">
    <location>
        <begin position="4012"/>
        <end position="4046"/>
    </location>
</feature>
<dbReference type="GO" id="GO:0090307">
    <property type="term" value="P:mitotic spindle assembly"/>
    <property type="evidence" value="ECO:0000318"/>
    <property type="project" value="GO_Central"/>
</dbReference>
<name>A0A2K3DAK0_CHLRE</name>
<feature type="region of interest" description="Disordered" evidence="6">
    <location>
        <begin position="4588"/>
        <end position="4670"/>
    </location>
</feature>